<evidence type="ECO:0000256" key="10">
    <source>
        <dbReference type="ARBA" id="ARBA00043668"/>
    </source>
</evidence>
<dbReference type="Proteomes" id="UP000037510">
    <property type="component" value="Unassembled WGS sequence"/>
</dbReference>
<dbReference type="Pfam" id="PF00328">
    <property type="entry name" value="His_Phos_2"/>
    <property type="match status" value="1"/>
</dbReference>
<dbReference type="InterPro" id="IPR000560">
    <property type="entry name" value="His_Pase_clade-2"/>
</dbReference>
<dbReference type="EC" id="3.1.3.80" evidence="3"/>
<dbReference type="GO" id="GO:0034417">
    <property type="term" value="F:bisphosphoglycerate 3-phosphatase activity"/>
    <property type="evidence" value="ECO:0007669"/>
    <property type="project" value="UniProtKB-EC"/>
</dbReference>
<evidence type="ECO:0000256" key="6">
    <source>
        <dbReference type="ARBA" id="ARBA00022729"/>
    </source>
</evidence>
<evidence type="ECO:0000313" key="15">
    <source>
        <dbReference type="Proteomes" id="UP000037510"/>
    </source>
</evidence>
<name>A0A0L7LPL9_OPEBR</name>
<keyword evidence="7" id="KW-0378">Hydrolase</keyword>
<comment type="catalytic activity">
    <reaction evidence="11">
        <text>1D-myo-inositol 1,2,4,5,6-pentakisphosphate + H2O = 1D-myo-inositol 1,2,5,6-tetrakisphosphate + phosphate</text>
        <dbReference type="Rhea" id="RHEA:77115"/>
        <dbReference type="ChEBI" id="CHEBI:15377"/>
        <dbReference type="ChEBI" id="CHEBI:43474"/>
        <dbReference type="ChEBI" id="CHEBI:57798"/>
        <dbReference type="ChEBI" id="CHEBI:195535"/>
        <dbReference type="EC" id="3.1.3.62"/>
    </reaction>
    <physiologicalReaction direction="left-to-right" evidence="11">
        <dbReference type="Rhea" id="RHEA:77116"/>
    </physiologicalReaction>
</comment>
<evidence type="ECO:0000256" key="13">
    <source>
        <dbReference type="ARBA" id="ARBA00043832"/>
    </source>
</evidence>
<evidence type="ECO:0000256" key="1">
    <source>
        <dbReference type="ARBA" id="ARBA00004370"/>
    </source>
</evidence>
<comment type="catalytic activity">
    <reaction evidence="10">
        <text>1D-myo-inositol 1,2,5,6-tetrakisphosphate + H2O = 1D-myo-inositol 1,2,6-trisphosphate + phosphate</text>
        <dbReference type="Rhea" id="RHEA:77119"/>
        <dbReference type="ChEBI" id="CHEBI:15377"/>
        <dbReference type="ChEBI" id="CHEBI:43474"/>
        <dbReference type="ChEBI" id="CHEBI:195535"/>
        <dbReference type="ChEBI" id="CHEBI:195537"/>
        <dbReference type="EC" id="3.1.3.62"/>
    </reaction>
    <physiologicalReaction direction="left-to-right" evidence="10">
        <dbReference type="Rhea" id="RHEA:77120"/>
    </physiologicalReaction>
</comment>
<dbReference type="EMBL" id="JTDY01000396">
    <property type="protein sequence ID" value="KOB77377.1"/>
    <property type="molecule type" value="Genomic_DNA"/>
</dbReference>
<protein>
    <recommendedName>
        <fullName evidence="5">Multiple inositol polyphosphate phosphatase 1</fullName>
        <ecNumber evidence="4">3.1.3.62</ecNumber>
        <ecNumber evidence="3">3.1.3.80</ecNumber>
    </recommendedName>
    <alternativeName>
        <fullName evidence="9">2,3-bisphosphoglycerate 3-phosphatase</fullName>
    </alternativeName>
</protein>
<evidence type="ECO:0000256" key="11">
    <source>
        <dbReference type="ARBA" id="ARBA00043671"/>
    </source>
</evidence>
<sequence length="770" mass="89593">PYENCDRYQQEVKSSQLLDEQMNDYFNTAEFIADLQNWSIPHEFHTFVSILQVQHAVQQRLGLSTQLTPDNIYDLYEICRFDRSWSDIHQSPWCAAFSDHDLVVLEYRDDIRHYYRNGYGSWETELCPLEGCTWQQFQDKFQRFTSANLDFCNCEAVSVWTLNRHGNRNPGNSVTESIKYIASLKDEIVASYEAGRSQLWYKELFDIATRIREKYPHLLQGIAENYYFRPADEDITVTSAIAFAHGLNYGTNLTLYIDSDRIRDDVNKVQHAVQGRLGLSTQLTTANIYELYEICRYDRSWSEIHQSPWCAAFSDHDLEINVNLGGIVLKDLYKKFEAAAQGHGRKVTSYFTYETTLEMVWCALGIFKDPNQLQASFRNPGRVWRTSFIGAFATNLIAVLNSCQESGVQTHRVQFFINEKETELCPLEGCTWQQFQDKFQRFTSAKLNFCSMGYRVPELDAKDNGTFATGGIIFCGIHEILFFLDKDVENFRRWTWNKTIEVSPFFLTGTGYEEVFGIAKRIREKYPHLLQGDEKDYYIRSLYDVYIAASAKAFSSKGTEQMEAQWKFLMSLKQLSQHVQNAVQQRLGMSTQLTPANIYTIYEICRHDRSWSKIHRSPWCAAFSNQDLEVLEYWDDNFHATVQGQGRKLTSHFAHLKTLEMVWSAMGIFRDPRPLEATNRNYSRLWRTSKMGAFAQNMIAVLYSVKFFINEKETALCPFEGCTWQQFQDKFQRFTSANLDFCGMDWSVPENILNLNNPPVTVTCLKLCNK</sequence>
<dbReference type="GO" id="GO:0052745">
    <property type="term" value="F:inositol phosphate phosphatase activity"/>
    <property type="evidence" value="ECO:0007669"/>
    <property type="project" value="TreeGrafter"/>
</dbReference>
<keyword evidence="15" id="KW-1185">Reference proteome</keyword>
<proteinExistence type="inferred from homology"/>
<evidence type="ECO:0000256" key="2">
    <source>
        <dbReference type="ARBA" id="ARBA00008422"/>
    </source>
</evidence>
<accession>A0A0L7LPL9</accession>
<dbReference type="PANTHER" id="PTHR20963">
    <property type="entry name" value="MULTIPLE INOSITOL POLYPHOSPHATE PHOSPHATASE-RELATED"/>
    <property type="match status" value="1"/>
</dbReference>
<comment type="caution">
    <text evidence="14">The sequence shown here is derived from an EMBL/GenBank/DDBJ whole genome shotgun (WGS) entry which is preliminary data.</text>
</comment>
<dbReference type="Gene3D" id="3.40.50.1240">
    <property type="entry name" value="Phosphoglycerate mutase-like"/>
    <property type="match status" value="5"/>
</dbReference>
<dbReference type="SUPFAM" id="SSF53254">
    <property type="entry name" value="Phosphoglycerate mutase-like"/>
    <property type="match status" value="3"/>
</dbReference>
<dbReference type="EC" id="3.1.3.62" evidence="4"/>
<evidence type="ECO:0000256" key="12">
    <source>
        <dbReference type="ARBA" id="ARBA00043691"/>
    </source>
</evidence>
<dbReference type="PANTHER" id="PTHR20963:SF8">
    <property type="entry name" value="MULTIPLE INOSITOL POLYPHOSPHATE PHOSPHATASE 1"/>
    <property type="match status" value="1"/>
</dbReference>
<reference evidence="14 15" key="1">
    <citation type="journal article" date="2015" name="Genome Biol. Evol.">
        <title>The genome of winter moth (Operophtera brumata) provides a genomic perspective on sexual dimorphism and phenology.</title>
        <authorList>
            <person name="Derks M.F."/>
            <person name="Smit S."/>
            <person name="Salis L."/>
            <person name="Schijlen E."/>
            <person name="Bossers A."/>
            <person name="Mateman C."/>
            <person name="Pijl A.S."/>
            <person name="de Ridder D."/>
            <person name="Groenen M.A."/>
            <person name="Visser M.E."/>
            <person name="Megens H.J."/>
        </authorList>
    </citation>
    <scope>NUCLEOTIDE SEQUENCE [LARGE SCALE GENOMIC DNA]</scope>
    <source>
        <strain evidence="14">WM2013NL</strain>
        <tissue evidence="14">Head and thorax</tissue>
    </source>
</reference>
<organism evidence="14 15">
    <name type="scientific">Operophtera brumata</name>
    <name type="common">Winter moth</name>
    <name type="synonym">Phalaena brumata</name>
    <dbReference type="NCBI Taxonomy" id="104452"/>
    <lineage>
        <taxon>Eukaryota</taxon>
        <taxon>Metazoa</taxon>
        <taxon>Ecdysozoa</taxon>
        <taxon>Arthropoda</taxon>
        <taxon>Hexapoda</taxon>
        <taxon>Insecta</taxon>
        <taxon>Pterygota</taxon>
        <taxon>Neoptera</taxon>
        <taxon>Endopterygota</taxon>
        <taxon>Lepidoptera</taxon>
        <taxon>Glossata</taxon>
        <taxon>Ditrysia</taxon>
        <taxon>Geometroidea</taxon>
        <taxon>Geometridae</taxon>
        <taxon>Larentiinae</taxon>
        <taxon>Operophtera</taxon>
    </lineage>
</organism>
<evidence type="ECO:0000256" key="7">
    <source>
        <dbReference type="ARBA" id="ARBA00022801"/>
    </source>
</evidence>
<comment type="similarity">
    <text evidence="2">Belongs to the histidine acid phosphatase family. MINPP1 subfamily.</text>
</comment>
<keyword evidence="8" id="KW-0472">Membrane</keyword>
<dbReference type="STRING" id="104452.A0A0L7LPL9"/>
<dbReference type="CDD" id="cd07061">
    <property type="entry name" value="HP_HAP_like"/>
    <property type="match status" value="1"/>
</dbReference>
<evidence type="ECO:0000256" key="4">
    <source>
        <dbReference type="ARBA" id="ARBA00013040"/>
    </source>
</evidence>
<dbReference type="GO" id="GO:0016020">
    <property type="term" value="C:membrane"/>
    <property type="evidence" value="ECO:0007669"/>
    <property type="project" value="UniProtKB-SubCell"/>
</dbReference>
<evidence type="ECO:0000256" key="5">
    <source>
        <dbReference type="ARBA" id="ARBA00018097"/>
    </source>
</evidence>
<dbReference type="InterPro" id="IPR029033">
    <property type="entry name" value="His_PPase_superfam"/>
</dbReference>
<comment type="catalytic activity">
    <reaction evidence="13">
        <text>(2R)-2,3-bisphosphoglycerate + H2O = (2R)-2-phosphoglycerate + phosphate</text>
        <dbReference type="Rhea" id="RHEA:27381"/>
        <dbReference type="ChEBI" id="CHEBI:15377"/>
        <dbReference type="ChEBI" id="CHEBI:43474"/>
        <dbReference type="ChEBI" id="CHEBI:58248"/>
        <dbReference type="ChEBI" id="CHEBI:58289"/>
        <dbReference type="EC" id="3.1.3.80"/>
    </reaction>
    <physiologicalReaction direction="left-to-right" evidence="13">
        <dbReference type="Rhea" id="RHEA:27382"/>
    </physiologicalReaction>
</comment>
<comment type="subcellular location">
    <subcellularLocation>
        <location evidence="1">Membrane</location>
    </subcellularLocation>
</comment>
<feature type="non-terminal residue" evidence="14">
    <location>
        <position position="1"/>
    </location>
</feature>
<evidence type="ECO:0000256" key="9">
    <source>
        <dbReference type="ARBA" id="ARBA00031642"/>
    </source>
</evidence>
<keyword evidence="6" id="KW-0732">Signal</keyword>
<comment type="catalytic activity">
    <reaction evidence="12">
        <text>1D-myo-inositol hexakisphosphate + H2O = 1D-myo-inositol 1,2,4,5,6-pentakisphosphate + phosphate</text>
        <dbReference type="Rhea" id="RHEA:16989"/>
        <dbReference type="ChEBI" id="CHEBI:15377"/>
        <dbReference type="ChEBI" id="CHEBI:43474"/>
        <dbReference type="ChEBI" id="CHEBI:57798"/>
        <dbReference type="ChEBI" id="CHEBI:58130"/>
        <dbReference type="EC" id="3.1.3.62"/>
    </reaction>
    <physiologicalReaction direction="left-to-right" evidence="12">
        <dbReference type="Rhea" id="RHEA:16990"/>
    </physiologicalReaction>
</comment>
<evidence type="ECO:0000256" key="3">
    <source>
        <dbReference type="ARBA" id="ARBA00012976"/>
    </source>
</evidence>
<evidence type="ECO:0000256" key="8">
    <source>
        <dbReference type="ARBA" id="ARBA00023136"/>
    </source>
</evidence>
<dbReference type="AlphaFoldDB" id="A0A0L7LPL9"/>
<gene>
    <name evidence="14" type="ORF">OBRU01_04202</name>
</gene>
<dbReference type="GO" id="GO:0003993">
    <property type="term" value="F:acid phosphatase activity"/>
    <property type="evidence" value="ECO:0007669"/>
    <property type="project" value="TreeGrafter"/>
</dbReference>
<evidence type="ECO:0000313" key="14">
    <source>
        <dbReference type="EMBL" id="KOB77377.1"/>
    </source>
</evidence>